<dbReference type="Proteomes" id="UP001283361">
    <property type="component" value="Unassembled WGS sequence"/>
</dbReference>
<evidence type="ECO:0000313" key="2">
    <source>
        <dbReference type="Proteomes" id="UP001283361"/>
    </source>
</evidence>
<name>A0AAE0Z3I3_9GAST</name>
<comment type="caution">
    <text evidence="1">The sequence shown here is derived from an EMBL/GenBank/DDBJ whole genome shotgun (WGS) entry which is preliminary data.</text>
</comment>
<proteinExistence type="predicted"/>
<accession>A0AAE0Z3I3</accession>
<gene>
    <name evidence="1" type="ORF">RRG08_064816</name>
</gene>
<dbReference type="AlphaFoldDB" id="A0AAE0Z3I3"/>
<protein>
    <submittedName>
        <fullName evidence="1">Uncharacterized protein</fullName>
    </submittedName>
</protein>
<reference evidence="1" key="1">
    <citation type="journal article" date="2023" name="G3 (Bethesda)">
        <title>A reference genome for the long-term kleptoplast-retaining sea slug Elysia crispata morphotype clarki.</title>
        <authorList>
            <person name="Eastman K.E."/>
            <person name="Pendleton A.L."/>
            <person name="Shaikh M.A."/>
            <person name="Suttiyut T."/>
            <person name="Ogas R."/>
            <person name="Tomko P."/>
            <person name="Gavelis G."/>
            <person name="Widhalm J.R."/>
            <person name="Wisecaver J.H."/>
        </authorList>
    </citation>
    <scope>NUCLEOTIDE SEQUENCE</scope>
    <source>
        <strain evidence="1">ECLA1</strain>
    </source>
</reference>
<organism evidence="1 2">
    <name type="scientific">Elysia crispata</name>
    <name type="common">lettuce slug</name>
    <dbReference type="NCBI Taxonomy" id="231223"/>
    <lineage>
        <taxon>Eukaryota</taxon>
        <taxon>Metazoa</taxon>
        <taxon>Spiralia</taxon>
        <taxon>Lophotrochozoa</taxon>
        <taxon>Mollusca</taxon>
        <taxon>Gastropoda</taxon>
        <taxon>Heterobranchia</taxon>
        <taxon>Euthyneura</taxon>
        <taxon>Panpulmonata</taxon>
        <taxon>Sacoglossa</taxon>
        <taxon>Placobranchoidea</taxon>
        <taxon>Plakobranchidae</taxon>
        <taxon>Elysia</taxon>
    </lineage>
</organism>
<sequence>CSRDQKLCLNTLTRGTAMGVGVCKAAQNYKECLDLSSCPEKIKANLTKQTRRICEYLTSLTDTSGSEDRSVVMPISDTREYEFNSDLTGSILYQVLTSGGRLSPGRTGSVPSHVGSSSQNRFGVPKRYKIKLDANGFIKVSLTGYLAGSSAASLSTIPWLAKNLKWKTEQISVQLTRFTSPKLINTLLSCCKIDRVSGTSRVYKDVLRLDKWKNLWVPWNREI</sequence>
<evidence type="ECO:0000313" key="1">
    <source>
        <dbReference type="EMBL" id="KAK3762020.1"/>
    </source>
</evidence>
<feature type="non-terminal residue" evidence="1">
    <location>
        <position position="223"/>
    </location>
</feature>
<dbReference type="EMBL" id="JAWDGP010004775">
    <property type="protein sequence ID" value="KAK3762020.1"/>
    <property type="molecule type" value="Genomic_DNA"/>
</dbReference>
<keyword evidence="2" id="KW-1185">Reference proteome</keyword>